<keyword evidence="3" id="KW-0201">Cytochrome c-type biogenesis</keyword>
<evidence type="ECO:0000256" key="3">
    <source>
        <dbReference type="ARBA" id="ARBA00022748"/>
    </source>
</evidence>
<dbReference type="PROSITE" id="PS51352">
    <property type="entry name" value="THIOREDOXIN_2"/>
    <property type="match status" value="1"/>
</dbReference>
<comment type="similarity">
    <text evidence="2">Belongs to the thioredoxin family. DsbE subfamily.</text>
</comment>
<dbReference type="AlphaFoldDB" id="J5K9E4"/>
<dbReference type="InterPro" id="IPR004799">
    <property type="entry name" value="Periplasmic_diS_OxRdtase_DsbE"/>
</dbReference>
<dbReference type="STRING" id="1123866.NT01SARS_0693"/>
<protein>
    <submittedName>
        <fullName evidence="7">Thiol:disulfide interchange protein DsbE</fullName>
    </submittedName>
</protein>
<reference evidence="7 8" key="1">
    <citation type="journal article" date="2012" name="ISME J.">
        <title>Genomic insights to SAR86, an abundant and uncultivated marine bacterial lineage.</title>
        <authorList>
            <person name="Dupont C.L."/>
            <person name="Rusch D.B."/>
            <person name="Yooseph S."/>
            <person name="Lombardo M.J."/>
            <person name="Richter R.A."/>
            <person name="Valas R."/>
            <person name="Novotny M."/>
            <person name="Yee-Greenbaum J."/>
            <person name="Selengut J.D."/>
            <person name="Haft D.H."/>
            <person name="Halpern A.L."/>
            <person name="Lasken R.S."/>
            <person name="Nealson K."/>
            <person name="Friedman R."/>
            <person name="Venter J.C."/>
        </authorList>
    </citation>
    <scope>NUCLEOTIDE SEQUENCE [LARGE SCALE GENOMIC DNA]</scope>
</reference>
<dbReference type="InterPro" id="IPR036249">
    <property type="entry name" value="Thioredoxin-like_sf"/>
</dbReference>
<evidence type="ECO:0000259" key="6">
    <source>
        <dbReference type="PROSITE" id="PS51352"/>
    </source>
</evidence>
<organism evidence="7 8">
    <name type="scientific">SAR86 cluster bacterium SAR86A</name>
    <dbReference type="NCBI Taxonomy" id="1123866"/>
    <lineage>
        <taxon>Bacteria</taxon>
        <taxon>Pseudomonadati</taxon>
        <taxon>Pseudomonadota</taxon>
        <taxon>Gammaproteobacteria</taxon>
        <taxon>SAR86 cluster</taxon>
    </lineage>
</organism>
<evidence type="ECO:0000256" key="5">
    <source>
        <dbReference type="ARBA" id="ARBA00023284"/>
    </source>
</evidence>
<dbReference type="SUPFAM" id="SSF52833">
    <property type="entry name" value="Thioredoxin-like"/>
    <property type="match status" value="1"/>
</dbReference>
<evidence type="ECO:0000256" key="1">
    <source>
        <dbReference type="ARBA" id="ARBA00004383"/>
    </source>
</evidence>
<dbReference type="HOGENOM" id="CLU_042529_19_1_6"/>
<dbReference type="GO" id="GO:0030288">
    <property type="term" value="C:outer membrane-bounded periplasmic space"/>
    <property type="evidence" value="ECO:0007669"/>
    <property type="project" value="InterPro"/>
</dbReference>
<keyword evidence="4" id="KW-1015">Disulfide bond</keyword>
<dbReference type="InterPro" id="IPR013766">
    <property type="entry name" value="Thioredoxin_domain"/>
</dbReference>
<dbReference type="GO" id="GO:0015036">
    <property type="term" value="F:disulfide oxidoreductase activity"/>
    <property type="evidence" value="ECO:0007669"/>
    <property type="project" value="InterPro"/>
</dbReference>
<dbReference type="PANTHER" id="PTHR42852:SF6">
    <property type="entry name" value="THIOL:DISULFIDE INTERCHANGE PROTEIN DSBE"/>
    <property type="match status" value="1"/>
</dbReference>
<dbReference type="Pfam" id="PF08534">
    <property type="entry name" value="Redoxin"/>
    <property type="match status" value="1"/>
</dbReference>
<dbReference type="PANTHER" id="PTHR42852">
    <property type="entry name" value="THIOL:DISULFIDE INTERCHANGE PROTEIN DSBE"/>
    <property type="match status" value="1"/>
</dbReference>
<evidence type="ECO:0000313" key="7">
    <source>
        <dbReference type="EMBL" id="EJP72198.1"/>
    </source>
</evidence>
<gene>
    <name evidence="7" type="ORF">NT01SARS_0693</name>
</gene>
<dbReference type="GO" id="GO:0005886">
    <property type="term" value="C:plasma membrane"/>
    <property type="evidence" value="ECO:0007669"/>
    <property type="project" value="UniProtKB-SubCell"/>
</dbReference>
<sequence>MLSTENEYPGADYKIFEIPDFSLSNLNGTNVISNKDLKGDYLLNVWASWCITCMVEHPYLSKLSNNGIKIVGLNYKDDRSDALVWLNKFDNPYDLIIHDFKGTLALDLGVTGAPETFLVNNGKVVAHYQGEVNQTVWNEVFQPIINSKNLSLK</sequence>
<accession>J5K9E4</accession>
<dbReference type="NCBIfam" id="TIGR00385">
    <property type="entry name" value="dsbE"/>
    <property type="match status" value="1"/>
</dbReference>
<evidence type="ECO:0000256" key="4">
    <source>
        <dbReference type="ARBA" id="ARBA00023157"/>
    </source>
</evidence>
<evidence type="ECO:0000313" key="8">
    <source>
        <dbReference type="Proteomes" id="UP000010305"/>
    </source>
</evidence>
<dbReference type="InterPro" id="IPR013740">
    <property type="entry name" value="Redoxin"/>
</dbReference>
<dbReference type="InterPro" id="IPR050553">
    <property type="entry name" value="Thioredoxin_ResA/DsbE_sf"/>
</dbReference>
<name>J5K9E4_9GAMM</name>
<dbReference type="Gene3D" id="3.40.30.10">
    <property type="entry name" value="Glutaredoxin"/>
    <property type="match status" value="1"/>
</dbReference>
<dbReference type="Proteomes" id="UP000010305">
    <property type="component" value="Unassembled WGS sequence"/>
</dbReference>
<keyword evidence="5" id="KW-0676">Redox-active center</keyword>
<evidence type="ECO:0000256" key="2">
    <source>
        <dbReference type="ARBA" id="ARBA00007758"/>
    </source>
</evidence>
<dbReference type="EMBL" id="JH611156">
    <property type="protein sequence ID" value="EJP72198.1"/>
    <property type="molecule type" value="Genomic_DNA"/>
</dbReference>
<feature type="domain" description="Thioredoxin" evidence="6">
    <location>
        <begin position="12"/>
        <end position="146"/>
    </location>
</feature>
<dbReference type="GO" id="GO:0017004">
    <property type="term" value="P:cytochrome complex assembly"/>
    <property type="evidence" value="ECO:0007669"/>
    <property type="project" value="UniProtKB-KW"/>
</dbReference>
<comment type="subcellular location">
    <subcellularLocation>
        <location evidence="1">Cell inner membrane</location>
        <topology evidence="1">Single-pass membrane protein</topology>
        <orientation evidence="1">Periplasmic side</orientation>
    </subcellularLocation>
</comment>
<proteinExistence type="inferred from homology"/>